<proteinExistence type="predicted"/>
<dbReference type="PANTHER" id="PTHR45947">
    <property type="entry name" value="SULFOQUINOVOSYL TRANSFERASE SQD2"/>
    <property type="match status" value="1"/>
</dbReference>
<dbReference type="RefSeq" id="WP_347606867.1">
    <property type="nucleotide sequence ID" value="NZ_JBDPZC010000001.1"/>
</dbReference>
<reference evidence="2 3" key="1">
    <citation type="submission" date="2024-05" db="EMBL/GenBank/DDBJ databases">
        <title>Roseateles sp. 2.12 16S ribosomal RNA gene Genome sequencing and assembly.</title>
        <authorList>
            <person name="Woo H."/>
        </authorList>
    </citation>
    <scope>NUCLEOTIDE SEQUENCE [LARGE SCALE GENOMIC DNA]</scope>
    <source>
        <strain evidence="2 3">2.12</strain>
    </source>
</reference>
<name>A0ABV0GAT5_9BURK</name>
<keyword evidence="2" id="KW-0328">Glycosyltransferase</keyword>
<dbReference type="InterPro" id="IPR028098">
    <property type="entry name" value="Glyco_trans_4-like_N"/>
</dbReference>
<organism evidence="2 3">
    <name type="scientific">Roseateles flavus</name>
    <dbReference type="NCBI Taxonomy" id="3149041"/>
    <lineage>
        <taxon>Bacteria</taxon>
        <taxon>Pseudomonadati</taxon>
        <taxon>Pseudomonadota</taxon>
        <taxon>Betaproteobacteria</taxon>
        <taxon>Burkholderiales</taxon>
        <taxon>Sphaerotilaceae</taxon>
        <taxon>Roseateles</taxon>
    </lineage>
</organism>
<comment type="caution">
    <text evidence="2">The sequence shown here is derived from an EMBL/GenBank/DDBJ whole genome shotgun (WGS) entry which is preliminary data.</text>
</comment>
<accession>A0ABV0GAT5</accession>
<dbReference type="Pfam" id="PF13692">
    <property type="entry name" value="Glyco_trans_1_4"/>
    <property type="match status" value="1"/>
</dbReference>
<dbReference type="EC" id="2.4.-.-" evidence="2"/>
<gene>
    <name evidence="2" type="ORF">ABDJ40_05050</name>
</gene>
<sequence length="388" mass="42934">MSSAGSLQRVLLVHNAYQQRGGEDAVVESELALLRQHGHEVQTYFRHNDEVRGQSPAGLALQAVWSRRTVQDLSSLIQRDRPDVIHVHNTLPLVSPAVFWVAHRHRIPVVMTLHNFRLLCPQAMLLREGRVCEDCVGRSPWPAVVHGCYRGSRAQTAVVSAMLGVHRALGTWQRRVSRYIALNEFARQKYIEGGLPAERIVLKPNFVDLPRPPELERSGVLFVGRLSEEKGVRTLIEAAQALPPGLLVTVVGDGPLRPLVEAHPRLRYLGPQAPDAVQAQMAAAQLLLVPSIWFENFPRTIVEAFACGLPVIASRLGALPELVEPGSTGDLVEPGDGQALAACIQRHLAHAGALAQMGRQARRHYELHWSASRNYETLIRIYESLDVA</sequence>
<evidence type="ECO:0000313" key="2">
    <source>
        <dbReference type="EMBL" id="MEO3712134.1"/>
    </source>
</evidence>
<evidence type="ECO:0000313" key="3">
    <source>
        <dbReference type="Proteomes" id="UP001462640"/>
    </source>
</evidence>
<feature type="domain" description="Glycosyltransferase subfamily 4-like N-terminal" evidence="1">
    <location>
        <begin position="26"/>
        <end position="209"/>
    </location>
</feature>
<protein>
    <submittedName>
        <fullName evidence="2">Glycosyltransferase</fullName>
        <ecNumber evidence="2">2.4.-.-</ecNumber>
    </submittedName>
</protein>
<dbReference type="PANTHER" id="PTHR45947:SF13">
    <property type="entry name" value="TRANSFERASE"/>
    <property type="match status" value="1"/>
</dbReference>
<dbReference type="Gene3D" id="3.40.50.2000">
    <property type="entry name" value="Glycogen Phosphorylase B"/>
    <property type="match status" value="2"/>
</dbReference>
<keyword evidence="2" id="KW-0808">Transferase</keyword>
<dbReference type="EMBL" id="JBDPZC010000001">
    <property type="protein sequence ID" value="MEO3712134.1"/>
    <property type="molecule type" value="Genomic_DNA"/>
</dbReference>
<evidence type="ECO:0000259" key="1">
    <source>
        <dbReference type="Pfam" id="PF13439"/>
    </source>
</evidence>
<dbReference type="Pfam" id="PF13439">
    <property type="entry name" value="Glyco_transf_4"/>
    <property type="match status" value="1"/>
</dbReference>
<dbReference type="Proteomes" id="UP001462640">
    <property type="component" value="Unassembled WGS sequence"/>
</dbReference>
<dbReference type="SUPFAM" id="SSF53756">
    <property type="entry name" value="UDP-Glycosyltransferase/glycogen phosphorylase"/>
    <property type="match status" value="1"/>
</dbReference>
<dbReference type="InterPro" id="IPR050194">
    <property type="entry name" value="Glycosyltransferase_grp1"/>
</dbReference>
<dbReference type="GO" id="GO:0016757">
    <property type="term" value="F:glycosyltransferase activity"/>
    <property type="evidence" value="ECO:0007669"/>
    <property type="project" value="UniProtKB-KW"/>
</dbReference>
<keyword evidence="3" id="KW-1185">Reference proteome</keyword>